<evidence type="ECO:0000256" key="6">
    <source>
        <dbReference type="ARBA" id="ARBA00022989"/>
    </source>
</evidence>
<feature type="transmembrane region" description="Helical" evidence="9">
    <location>
        <begin position="494"/>
        <end position="518"/>
    </location>
</feature>
<evidence type="ECO:0000256" key="3">
    <source>
        <dbReference type="ARBA" id="ARBA00022475"/>
    </source>
</evidence>
<dbReference type="Gene3D" id="3.30.70.3400">
    <property type="match status" value="1"/>
</dbReference>
<feature type="domain" description="SecDF P1 head subdomain" evidence="13">
    <location>
        <begin position="237"/>
        <end position="344"/>
    </location>
</feature>
<comment type="subcellular location">
    <subcellularLocation>
        <location evidence="1 9">Cell membrane</location>
        <topology evidence="1 9">Multi-pass membrane protein</topology>
    </subcellularLocation>
</comment>
<keyword evidence="4 9" id="KW-0812">Transmembrane</keyword>
<evidence type="ECO:0000256" key="1">
    <source>
        <dbReference type="ARBA" id="ARBA00004651"/>
    </source>
</evidence>
<dbReference type="SUPFAM" id="SSF82866">
    <property type="entry name" value="Multidrug efflux transporter AcrB transmembrane domain"/>
    <property type="match status" value="2"/>
</dbReference>
<evidence type="ECO:0000259" key="11">
    <source>
        <dbReference type="Pfam" id="PF02355"/>
    </source>
</evidence>
<keyword evidence="8 9" id="KW-0472">Membrane</keyword>
<feature type="transmembrane region" description="Helical" evidence="9">
    <location>
        <begin position="691"/>
        <end position="712"/>
    </location>
</feature>
<dbReference type="GO" id="GO:0043952">
    <property type="term" value="P:protein transport by the Sec complex"/>
    <property type="evidence" value="ECO:0007669"/>
    <property type="project" value="UniProtKB-UniRule"/>
</dbReference>
<dbReference type="NCBIfam" id="TIGR00916">
    <property type="entry name" value="2A0604s01"/>
    <property type="match status" value="2"/>
</dbReference>
<dbReference type="PRINTS" id="PR01755">
    <property type="entry name" value="SECFTRNLCASE"/>
</dbReference>
<evidence type="ECO:0000256" key="5">
    <source>
        <dbReference type="ARBA" id="ARBA00022927"/>
    </source>
</evidence>
<dbReference type="PANTHER" id="PTHR30081:SF1">
    <property type="entry name" value="PROTEIN TRANSLOCASE SUBUNIT SECD"/>
    <property type="match status" value="1"/>
</dbReference>
<dbReference type="AlphaFoldDB" id="A0A8F9XMM9"/>
<dbReference type="PANTHER" id="PTHR30081">
    <property type="entry name" value="PROTEIN-EXPORT MEMBRANE PROTEIN SEC"/>
    <property type="match status" value="1"/>
</dbReference>
<dbReference type="InterPro" id="IPR022813">
    <property type="entry name" value="SecD/SecF_arch_bac"/>
</dbReference>
<dbReference type="EMBL" id="CP080507">
    <property type="protein sequence ID" value="QYM80426.1"/>
    <property type="molecule type" value="Genomic_DNA"/>
</dbReference>
<keyword evidence="15" id="KW-1185">Reference proteome</keyword>
<keyword evidence="6 9" id="KW-1133">Transmembrane helix</keyword>
<evidence type="ECO:0000256" key="10">
    <source>
        <dbReference type="HAMAP-Rule" id="MF_01464"/>
    </source>
</evidence>
<dbReference type="Proteomes" id="UP000825051">
    <property type="component" value="Chromosome"/>
</dbReference>
<evidence type="ECO:0000313" key="15">
    <source>
        <dbReference type="Proteomes" id="UP000825051"/>
    </source>
</evidence>
<dbReference type="NCBIfam" id="TIGR01129">
    <property type="entry name" value="secD"/>
    <property type="match status" value="1"/>
</dbReference>
<gene>
    <name evidence="9 14" type="primary">secD</name>
    <name evidence="10" type="synonym">secF</name>
    <name evidence="14" type="ORF">K0B96_07415</name>
</gene>
<feature type="domain" description="Protein translocase subunit SecDF P1" evidence="12">
    <location>
        <begin position="149"/>
        <end position="208"/>
    </location>
</feature>
<dbReference type="InterPro" id="IPR005791">
    <property type="entry name" value="SecD"/>
</dbReference>
<name>A0A8F9XMM9_9BACT</name>
<evidence type="ECO:0000259" key="13">
    <source>
        <dbReference type="Pfam" id="PF22599"/>
    </source>
</evidence>
<evidence type="ECO:0000256" key="7">
    <source>
        <dbReference type="ARBA" id="ARBA00023010"/>
    </source>
</evidence>
<evidence type="ECO:0000256" key="4">
    <source>
        <dbReference type="ARBA" id="ARBA00022692"/>
    </source>
</evidence>
<dbReference type="InterPro" id="IPR048634">
    <property type="entry name" value="SecD_SecF_C"/>
</dbReference>
<dbReference type="InterPro" id="IPR048631">
    <property type="entry name" value="SecD_1st"/>
</dbReference>
<dbReference type="InterPro" id="IPR022645">
    <property type="entry name" value="SecD/SecF_bac"/>
</dbReference>
<evidence type="ECO:0000256" key="9">
    <source>
        <dbReference type="HAMAP-Rule" id="MF_01463"/>
    </source>
</evidence>
<keyword evidence="5 9" id="KW-0653">Protein transport</keyword>
<feature type="transmembrane region" description="Helical" evidence="9">
    <location>
        <begin position="6"/>
        <end position="26"/>
    </location>
</feature>
<comment type="similarity">
    <text evidence="10">Belongs to the SecD/SecF family. SecF subfamily.</text>
</comment>
<evidence type="ECO:0000313" key="14">
    <source>
        <dbReference type="EMBL" id="QYM80426.1"/>
    </source>
</evidence>
<dbReference type="Pfam" id="PF02355">
    <property type="entry name" value="SecD_SecF_C"/>
    <property type="match status" value="2"/>
</dbReference>
<feature type="transmembrane region" description="Helical" evidence="9">
    <location>
        <begin position="379"/>
        <end position="412"/>
    </location>
</feature>
<keyword evidence="3 9" id="KW-1003">Cell membrane</keyword>
<sequence length="848" mass="92121">MLKRNLWKIVLSVVITAWALTTLLPMKDQDFAKYAKAQAGAKPAEFAKLVDEAVALRESGQAPSDYVALRQIARARRIDLSVYFPQFKLEETLKNVEKRDDLVLHELDRMRKSKLHKGLDLAGGVAVTLEIDERAATADNPDVRKEKISKAIDIIDKRINEFGVSEPLIRAVGDNRIEIQLPGINTKDNPEIVDLIKKPALLDFRVVNPNVTPGPGVDAPPGYQEMTLDNEDRRGETSSEQLFVKRIPEMTGKAIANSFVRADMYGKPEVILQFTKEGKKQFADITRTIAESGQKAGRLGRLAIVLDGQLYSAPTVREEIDSDSAEITGTFSDREALNLANVLNNPLDLPLVVKEQYEVGPSLAAGAISSGKRATVIGVALVAAFMISYYTLSGLIAVLSVTLNILIVLGVLASFGATLTMPGIAGIVLTVGMAVDAHILIFERMREELRAGKSLPAAFHAGHDKAFTTIIDANLTTLITSLLMVAFGNGPVKGFGITITIGIFSTMFTALIVSEMLLDFSIGSQLMKRMITLNLPAPKINFVKYGRRAFTASWVLVLVGVAALFYQGHKVYGIDFAGGDVMTLSFKQHVDIAKLQAAADSAKIGEVMPVYHSEIGGGLETLNVQTESGKGEAAVKAFQAAFPNAGYDLVGQTAIGPSIGKEIQWNALMAIGLSIIGIMVYVAFRFEIGYGFGAVVSTVHDVLMTVGIFVLVGRQFTAPMVGAILLIVGYSINDTIVVFDRIREELKQNPNLNLRDVINLATNRVFTRSILTSLTTFLAALALFIFGGGVINDLAFTFLVGIVTGTFSSIFIASPLFYWWHKGDRKHVEAHHDIAPKYEWAGSSRASD</sequence>
<comment type="similarity">
    <text evidence="9">Belongs to the SecD/SecF family. SecD subfamily.</text>
</comment>
<dbReference type="InterPro" id="IPR005665">
    <property type="entry name" value="SecF_bac"/>
</dbReference>
<comment type="subunit">
    <text evidence="10">Forms a complex with SecD. Part of the essential Sec protein translocation apparatus which comprises SecA, SecYEG and auxiliary proteins SecDF. Other proteins may also be involved.</text>
</comment>
<comment type="caution">
    <text evidence="9">Lacks conserved residue(s) required for the propagation of feature annotation.</text>
</comment>
<dbReference type="KEGG" id="ole:K0B96_07415"/>
<keyword evidence="7 9" id="KW-0811">Translocation</keyword>
<dbReference type="Gene3D" id="1.20.1640.10">
    <property type="entry name" value="Multidrug efflux transporter AcrB transmembrane domain"/>
    <property type="match status" value="2"/>
</dbReference>
<dbReference type="HAMAP" id="MF_01464_B">
    <property type="entry name" value="SecF_B"/>
    <property type="match status" value="1"/>
</dbReference>
<dbReference type="HAMAP" id="MF_01463_B">
    <property type="entry name" value="SecD_B"/>
    <property type="match status" value="1"/>
</dbReference>
<feature type="domain" description="Protein export membrane protein SecD/SecF C-terminal" evidence="11">
    <location>
        <begin position="652"/>
        <end position="822"/>
    </location>
</feature>
<proteinExistence type="inferred from homology"/>
<dbReference type="InterPro" id="IPR054384">
    <property type="entry name" value="SecDF_P1_head"/>
</dbReference>
<dbReference type="GO" id="GO:0015450">
    <property type="term" value="F:protein-transporting ATPase activity"/>
    <property type="evidence" value="ECO:0007669"/>
    <property type="project" value="InterPro"/>
</dbReference>
<feature type="transmembrane region" description="Helical" evidence="9">
    <location>
        <begin position="718"/>
        <end position="739"/>
    </location>
</feature>
<feature type="transmembrane region" description="Helical" evidence="9">
    <location>
        <begin position="797"/>
        <end position="820"/>
    </location>
</feature>
<feature type="transmembrane region" description="Helical" evidence="9">
    <location>
        <begin position="770"/>
        <end position="791"/>
    </location>
</feature>
<keyword evidence="2 9" id="KW-0813">Transport</keyword>
<dbReference type="Gene3D" id="3.30.1360.200">
    <property type="match status" value="1"/>
</dbReference>
<dbReference type="Pfam" id="PF21760">
    <property type="entry name" value="SecD_1st"/>
    <property type="match status" value="1"/>
</dbReference>
<evidence type="ECO:0000259" key="12">
    <source>
        <dbReference type="Pfam" id="PF21760"/>
    </source>
</evidence>
<organism evidence="14 15">
    <name type="scientific">Horticoccus luteus</name>
    <dbReference type="NCBI Taxonomy" id="2862869"/>
    <lineage>
        <taxon>Bacteria</taxon>
        <taxon>Pseudomonadati</taxon>
        <taxon>Verrucomicrobiota</taxon>
        <taxon>Opitutia</taxon>
        <taxon>Opitutales</taxon>
        <taxon>Opitutaceae</taxon>
        <taxon>Horticoccus</taxon>
    </lineage>
</organism>
<dbReference type="GO" id="GO:0065002">
    <property type="term" value="P:intracellular protein transmembrane transport"/>
    <property type="evidence" value="ECO:0007669"/>
    <property type="project" value="UniProtKB-UniRule"/>
</dbReference>
<dbReference type="NCBIfam" id="TIGR00966">
    <property type="entry name" value="transloc_SecF"/>
    <property type="match status" value="1"/>
</dbReference>
<comment type="subunit">
    <text evidence="9">Forms a complex with SecF. Part of the essential Sec protein translocation apparatus which comprises SecA, SecYEG and auxiliary proteins SecDF. Other proteins may also be involved.</text>
</comment>
<dbReference type="RefSeq" id="WP_220165615.1">
    <property type="nucleotide sequence ID" value="NZ_CP080507.1"/>
</dbReference>
<comment type="function">
    <text evidence="9">Part of the Sec protein translocase complex. Interacts with the SecYEG preprotein conducting channel. SecDF uses the proton motive force (PMF) to complete protein translocation after the ATP-dependent function of SecA.</text>
</comment>
<feature type="domain" description="Protein export membrane protein SecD/SecF C-terminal" evidence="11">
    <location>
        <begin position="354"/>
        <end position="517"/>
    </location>
</feature>
<evidence type="ECO:0000256" key="2">
    <source>
        <dbReference type="ARBA" id="ARBA00022448"/>
    </source>
</evidence>
<dbReference type="GO" id="GO:0005886">
    <property type="term" value="C:plasma membrane"/>
    <property type="evidence" value="ECO:0007669"/>
    <property type="project" value="UniProtKB-SubCell"/>
</dbReference>
<reference evidence="14" key="1">
    <citation type="submission" date="2021-08" db="EMBL/GenBank/DDBJ databases">
        <title>Genome of a novel bacterium of the phylum Verrucomicrobia, Oleiharenicola sp. KSB-15.</title>
        <authorList>
            <person name="Chung J.-H."/>
            <person name="Ahn J.-H."/>
            <person name="Yoon Y."/>
            <person name="Kim D.-Y."/>
            <person name="An S.-H."/>
            <person name="Park I."/>
            <person name="Yeon J."/>
        </authorList>
    </citation>
    <scope>NUCLEOTIDE SEQUENCE</scope>
    <source>
        <strain evidence="14">KSB-15</strain>
    </source>
</reference>
<dbReference type="InterPro" id="IPR055344">
    <property type="entry name" value="SecD_SecF_C_bact"/>
</dbReference>
<protein>
    <recommendedName>
        <fullName evidence="9 10">Multifunctional fusion protein</fullName>
    </recommendedName>
    <domain>
        <recommendedName>
            <fullName evidence="9">Protein translocase subunit SecD</fullName>
        </recommendedName>
    </domain>
    <domain>
        <recommendedName>
            <fullName evidence="10">Protein-export membrane protein SecF</fullName>
        </recommendedName>
    </domain>
</protein>
<dbReference type="GO" id="GO:0006605">
    <property type="term" value="P:protein targeting"/>
    <property type="evidence" value="ECO:0007669"/>
    <property type="project" value="UniProtKB-UniRule"/>
</dbReference>
<feature type="transmembrane region" description="Helical" evidence="9">
    <location>
        <begin position="663"/>
        <end position="684"/>
    </location>
</feature>
<dbReference type="Pfam" id="PF22599">
    <property type="entry name" value="SecDF_P1_head"/>
    <property type="match status" value="1"/>
</dbReference>
<accession>A0A8F9XMM9</accession>
<feature type="transmembrane region" description="Helical" evidence="9">
    <location>
        <begin position="549"/>
        <end position="566"/>
    </location>
</feature>
<evidence type="ECO:0000256" key="8">
    <source>
        <dbReference type="ARBA" id="ARBA00023136"/>
    </source>
</evidence>